<dbReference type="GO" id="GO:0004672">
    <property type="term" value="F:protein kinase activity"/>
    <property type="evidence" value="ECO:0007669"/>
    <property type="project" value="InterPro"/>
</dbReference>
<evidence type="ECO:0000256" key="3">
    <source>
        <dbReference type="ARBA" id="ARBA00023015"/>
    </source>
</evidence>
<keyword evidence="3" id="KW-0805">Transcription regulation</keyword>
<dbReference type="Pfam" id="PF01590">
    <property type="entry name" value="GAF"/>
    <property type="match status" value="1"/>
</dbReference>
<feature type="domain" description="Protein kinase" evidence="9">
    <location>
        <begin position="27"/>
        <end position="296"/>
    </location>
</feature>
<dbReference type="CDD" id="cd00009">
    <property type="entry name" value="AAA"/>
    <property type="match status" value="1"/>
</dbReference>
<proteinExistence type="predicted"/>
<gene>
    <name evidence="11" type="ORF">AKJ09_00717</name>
</gene>
<evidence type="ECO:0000259" key="10">
    <source>
        <dbReference type="PROSITE" id="PS50045"/>
    </source>
</evidence>
<evidence type="ECO:0000256" key="4">
    <source>
        <dbReference type="ARBA" id="ARBA00023125"/>
    </source>
</evidence>
<dbReference type="EMBL" id="CP012333">
    <property type="protein sequence ID" value="AKU94053.1"/>
    <property type="molecule type" value="Genomic_DNA"/>
</dbReference>
<dbReference type="InterPro" id="IPR019734">
    <property type="entry name" value="TPR_rpt"/>
</dbReference>
<dbReference type="KEGG" id="llu:AKJ09_00717"/>
<dbReference type="PROSITE" id="PS50011">
    <property type="entry name" value="PROTEIN_KINASE_DOM"/>
    <property type="match status" value="1"/>
</dbReference>
<dbReference type="PROSITE" id="PS00676">
    <property type="entry name" value="SIGMA54_INTERACT_2"/>
    <property type="match status" value="1"/>
</dbReference>
<keyword evidence="7" id="KW-0175">Coiled coil</keyword>
<dbReference type="SUPFAM" id="SSF52540">
    <property type="entry name" value="P-loop containing nucleoside triphosphate hydrolases"/>
    <property type="match status" value="2"/>
</dbReference>
<evidence type="ECO:0000256" key="8">
    <source>
        <dbReference type="SAM" id="MobiDB-lite"/>
    </source>
</evidence>
<keyword evidence="1 6" id="KW-0547">Nucleotide-binding</keyword>
<dbReference type="SUPFAM" id="SSF56112">
    <property type="entry name" value="Protein kinase-like (PK-like)"/>
    <property type="match status" value="1"/>
</dbReference>
<dbReference type="InterPro" id="IPR003593">
    <property type="entry name" value="AAA+_ATPase"/>
</dbReference>
<evidence type="ECO:0000259" key="9">
    <source>
        <dbReference type="PROSITE" id="PS50011"/>
    </source>
</evidence>
<dbReference type="InterPro" id="IPR017441">
    <property type="entry name" value="Protein_kinase_ATP_BS"/>
</dbReference>
<dbReference type="Pfam" id="PF25601">
    <property type="entry name" value="AAA_lid_14"/>
    <property type="match status" value="1"/>
</dbReference>
<evidence type="ECO:0000256" key="7">
    <source>
        <dbReference type="SAM" id="Coils"/>
    </source>
</evidence>
<reference evidence="11 12" key="1">
    <citation type="submission" date="2015-08" db="EMBL/GenBank/DDBJ databases">
        <authorList>
            <person name="Babu N.S."/>
            <person name="Beckwith C.J."/>
            <person name="Beseler K.G."/>
            <person name="Brison A."/>
            <person name="Carone J.V."/>
            <person name="Caskin T.P."/>
            <person name="Diamond M."/>
            <person name="Durham M.E."/>
            <person name="Foxe J.M."/>
            <person name="Go M."/>
            <person name="Henderson B.A."/>
            <person name="Jones I.B."/>
            <person name="McGettigan J.A."/>
            <person name="Micheletti S.J."/>
            <person name="Nasrallah M.E."/>
            <person name="Ortiz D."/>
            <person name="Piller C.R."/>
            <person name="Privatt S.R."/>
            <person name="Schneider S.L."/>
            <person name="Sharp S."/>
            <person name="Smith T.C."/>
            <person name="Stanton J.D."/>
            <person name="Ullery H.E."/>
            <person name="Wilson R.J."/>
            <person name="Serrano M.G."/>
            <person name="Buck G."/>
            <person name="Lee V."/>
            <person name="Wang Y."/>
            <person name="Carvalho R."/>
            <person name="Voegtly L."/>
            <person name="Shi R."/>
            <person name="Duckworth R."/>
            <person name="Johnson A."/>
            <person name="Loviza R."/>
            <person name="Walstead R."/>
            <person name="Shah Z."/>
            <person name="Kiflezghi M."/>
            <person name="Wade K."/>
            <person name="Ball S.L."/>
            <person name="Bradley K.W."/>
            <person name="Asai D.J."/>
            <person name="Bowman C.A."/>
            <person name="Russell D.A."/>
            <person name="Pope W.H."/>
            <person name="Jacobs-Sera D."/>
            <person name="Hendrix R.W."/>
            <person name="Hatfull G.F."/>
        </authorList>
    </citation>
    <scope>NUCLEOTIDE SEQUENCE [LARGE SCALE GENOMIC DNA]</scope>
    <source>
        <strain evidence="11 12">DSM 27648</strain>
    </source>
</reference>
<dbReference type="SUPFAM" id="SSF48452">
    <property type="entry name" value="TPR-like"/>
    <property type="match status" value="1"/>
</dbReference>
<evidence type="ECO:0000256" key="6">
    <source>
        <dbReference type="PROSITE-ProRule" id="PRU10141"/>
    </source>
</evidence>
<dbReference type="SMART" id="SM00382">
    <property type="entry name" value="AAA"/>
    <property type="match status" value="2"/>
</dbReference>
<feature type="compositionally biased region" description="Low complexity" evidence="8">
    <location>
        <begin position="1446"/>
        <end position="1455"/>
    </location>
</feature>
<dbReference type="InterPro" id="IPR000719">
    <property type="entry name" value="Prot_kinase_dom"/>
</dbReference>
<dbReference type="InterPro" id="IPR002078">
    <property type="entry name" value="Sigma_54_int"/>
</dbReference>
<dbReference type="Gene3D" id="1.10.8.60">
    <property type="match status" value="1"/>
</dbReference>
<feature type="binding site" evidence="6">
    <location>
        <position position="56"/>
    </location>
    <ligand>
        <name>ATP</name>
        <dbReference type="ChEBI" id="CHEBI:30616"/>
    </ligand>
</feature>
<dbReference type="PANTHER" id="PTHR32071">
    <property type="entry name" value="TRANSCRIPTIONAL REGULATORY PROTEIN"/>
    <property type="match status" value="1"/>
</dbReference>
<feature type="compositionally biased region" description="Pro residues" evidence="8">
    <location>
        <begin position="1469"/>
        <end position="1479"/>
    </location>
</feature>
<accession>A0A0K1PKI9</accession>
<dbReference type="GO" id="GO:0006355">
    <property type="term" value="P:regulation of DNA-templated transcription"/>
    <property type="evidence" value="ECO:0007669"/>
    <property type="project" value="InterPro"/>
</dbReference>
<keyword evidence="11" id="KW-0418">Kinase</keyword>
<dbReference type="PATRIC" id="fig|1391654.3.peg.725"/>
<dbReference type="InterPro" id="IPR029016">
    <property type="entry name" value="GAF-like_dom_sf"/>
</dbReference>
<dbReference type="PROSITE" id="PS00675">
    <property type="entry name" value="SIGMA54_INTERACT_1"/>
    <property type="match status" value="1"/>
</dbReference>
<dbReference type="InterPro" id="IPR025662">
    <property type="entry name" value="Sigma_54_int_dom_ATP-bd_1"/>
</dbReference>
<dbReference type="Pfam" id="PF00158">
    <property type="entry name" value="Sigma54_activat"/>
    <property type="match status" value="1"/>
</dbReference>
<keyword evidence="2 6" id="KW-0067">ATP-binding</keyword>
<dbReference type="InterPro" id="IPR025944">
    <property type="entry name" value="Sigma_54_int_dom_CS"/>
</dbReference>
<evidence type="ECO:0000313" key="11">
    <source>
        <dbReference type="EMBL" id="AKU94053.1"/>
    </source>
</evidence>
<feature type="coiled-coil region" evidence="7">
    <location>
        <begin position="1144"/>
        <end position="1192"/>
    </location>
</feature>
<dbReference type="GO" id="GO:0005524">
    <property type="term" value="F:ATP binding"/>
    <property type="evidence" value="ECO:0007669"/>
    <property type="project" value="UniProtKB-UniRule"/>
</dbReference>
<dbReference type="InterPro" id="IPR011009">
    <property type="entry name" value="Kinase-like_dom_sf"/>
</dbReference>
<dbReference type="Gene3D" id="1.25.40.10">
    <property type="entry name" value="Tetratricopeptide repeat domain"/>
    <property type="match status" value="1"/>
</dbReference>
<dbReference type="FunFam" id="3.40.50.300:FF:000006">
    <property type="entry name" value="DNA-binding transcriptional regulator NtrC"/>
    <property type="match status" value="1"/>
</dbReference>
<feature type="domain" description="Sigma-54 factor interaction" evidence="10">
    <location>
        <begin position="1202"/>
        <end position="1431"/>
    </location>
</feature>
<dbReference type="Proteomes" id="UP000064967">
    <property type="component" value="Chromosome"/>
</dbReference>
<keyword evidence="12" id="KW-1185">Reference proteome</keyword>
<dbReference type="SMART" id="SM00028">
    <property type="entry name" value="TPR"/>
    <property type="match status" value="5"/>
</dbReference>
<dbReference type="Gene3D" id="1.10.510.10">
    <property type="entry name" value="Transferase(Phosphotransferase) domain 1"/>
    <property type="match status" value="1"/>
</dbReference>
<dbReference type="Gene3D" id="3.30.450.40">
    <property type="match status" value="1"/>
</dbReference>
<dbReference type="STRING" id="1391654.AKJ09_00717"/>
<sequence length="1509" mass="161320">MSRAGTKRRTYVTNPSRFPPFAFPPRLEPVARLGKGGGGEVWEARDRVSGAKVALKVLSDDAGEGETLALVREAVTLSGLEGLGVPRVLGFGSLPKSKRRYLVRELVAGRSLEEVMTSGDGDWLRPLACAADQLTVLHRAGLLHGDIKPANIIAGAGGSGTLVDLGLSIPWREAGGTARGLTPRFAAPELLAGGPLTVRGEVYALGATLGDLLAARGGELAEGVRRELAAIAARATREQPSERYPSVDELASALKAKAKLEIHVFDDTLAWPVLGLDADSKALAGEVAILEPGEALAVVGPRRAGRTTLIRRLSWSLGVRGAPVANVEPVDTAKSTLSSRELVELELDAWAGNDGKPVNDLVVVVDDLAGLDELARNALRTAAENGARIVSVGSPDVVRSVTQKPVRTFELSPLDVASAQELVKLAIPSLPDRLVHHLLERVDRRPGRLRSVVERLAGRPVTSAAEIDEVLDPPSGEAAAVSSRSRPDARAELERALETGRFDLASSILDGLGEPSGADEAVSFAVARAKVLLARGDTTAAASVLDASTPGPASNDYRAWLVMRARAFTRAGDFTQAAHFAERAAAVEGAPHDALAADALAVRGVALAYLGDETNADSALAEAVAIAKQVQNARILAVTLGSLAIAHQRAGRAPKAREAYEEALVAAETAQDAWTIATTRLNLAGLAKADGDLGSALVHLEAAVDMARRAGALLLVQQALFNLANVDLYLGRYARAGASIDNIASLRDTLSPSARAQLLGLQAELATRTGNTERGARLYELTADAYDAVQRPLDAAECRLEGLLTRLGALAVDKEHALGTAEVSALERELDKTRKGLGEGGFGEHEALACIVKGSLALARGDEASARAALDEAYERATKAGHREWAWRALDARARLASTQGSAALARRDTDAALAMLEEMAVKLPRDLREVFWNDPRRNALRQAQTATHLAPPEPIRRLPAGLPELGSRVTRTSIIGGPLPAEDRLARIFEITKELASEHDLGRLLQRITDHAVGLLGAERGLIVLVGDDGKVTAQTARDHKGEEAAHHFSRSVADRVIAEGEPVLATSARDDERLAQAVSVHKLMIQSIACVPIRGAYPAGATIGALYVETRLRPGVRFKDELPTLAAFADQAAIAIENARLLEENRKRADELALTNQELEAAKEKLAGLLGRRTEQLQVARRDLKQARAELQGHFGYAGLVGTSAAMRKLYAVIERVKDTDVPILVTGESGTGKEVVARAVHSAGARRKAPFIGVNCGAIPENLLESELFGHVRGAFTGADRDRKGLFREASEGTLLLDEIGEMPLKMQAGLLRVLQEKRVRPVGGTNEEPCNARVIAATNRELSRMVEEGSFREDLFYRLHVVELRIPPLRERVDDIPALVDHFLGLFAARHKRERKTIARDAIRKLTTFDWPGNVRQLEHVLLTAWLLSEETEIGADDLDLPAPTSHALASPAPPPRRACRLATPAPPARPPRPPAVCACDRRTTFAMWRRKRSSVRSRAATGTA</sequence>
<dbReference type="InterPro" id="IPR011990">
    <property type="entry name" value="TPR-like_helical_dom_sf"/>
</dbReference>
<dbReference type="PROSITE" id="PS00107">
    <property type="entry name" value="PROTEIN_KINASE_ATP"/>
    <property type="match status" value="1"/>
</dbReference>
<dbReference type="SMART" id="SM00220">
    <property type="entry name" value="S_TKc"/>
    <property type="match status" value="1"/>
</dbReference>
<dbReference type="Gene3D" id="3.40.50.300">
    <property type="entry name" value="P-loop containing nucleotide triphosphate hydrolases"/>
    <property type="match status" value="1"/>
</dbReference>
<dbReference type="InterPro" id="IPR025943">
    <property type="entry name" value="Sigma_54_int_dom_ATP-bd_2"/>
</dbReference>
<organism evidence="11 12">
    <name type="scientific">Labilithrix luteola</name>
    <dbReference type="NCBI Taxonomy" id="1391654"/>
    <lineage>
        <taxon>Bacteria</taxon>
        <taxon>Pseudomonadati</taxon>
        <taxon>Myxococcota</taxon>
        <taxon>Polyangia</taxon>
        <taxon>Polyangiales</taxon>
        <taxon>Labilitrichaceae</taxon>
        <taxon>Labilithrix</taxon>
    </lineage>
</organism>
<keyword evidence="5" id="KW-0804">Transcription</keyword>
<dbReference type="Gene3D" id="3.30.200.20">
    <property type="entry name" value="Phosphorylase Kinase, domain 1"/>
    <property type="match status" value="1"/>
</dbReference>
<dbReference type="PROSITE" id="PS00688">
    <property type="entry name" value="SIGMA54_INTERACT_3"/>
    <property type="match status" value="1"/>
</dbReference>
<evidence type="ECO:0000256" key="5">
    <source>
        <dbReference type="ARBA" id="ARBA00023163"/>
    </source>
</evidence>
<dbReference type="PROSITE" id="PS50045">
    <property type="entry name" value="SIGMA54_INTERACT_4"/>
    <property type="match status" value="1"/>
</dbReference>
<evidence type="ECO:0000256" key="2">
    <source>
        <dbReference type="ARBA" id="ARBA00022840"/>
    </source>
</evidence>
<dbReference type="InterPro" id="IPR058031">
    <property type="entry name" value="AAA_lid_NorR"/>
</dbReference>
<keyword evidence="4" id="KW-0238">DNA-binding</keyword>
<keyword evidence="11" id="KW-0808">Transferase</keyword>
<evidence type="ECO:0000256" key="1">
    <source>
        <dbReference type="ARBA" id="ARBA00022741"/>
    </source>
</evidence>
<protein>
    <submittedName>
        <fullName evidence="11">Putative sensory histidine kinase YfhA</fullName>
    </submittedName>
</protein>
<dbReference type="InterPro" id="IPR003018">
    <property type="entry name" value="GAF"/>
</dbReference>
<dbReference type="SMART" id="SM00065">
    <property type="entry name" value="GAF"/>
    <property type="match status" value="1"/>
</dbReference>
<evidence type="ECO:0000313" key="12">
    <source>
        <dbReference type="Proteomes" id="UP000064967"/>
    </source>
</evidence>
<dbReference type="Pfam" id="PF00069">
    <property type="entry name" value="Pkinase"/>
    <property type="match status" value="1"/>
</dbReference>
<dbReference type="SUPFAM" id="SSF55781">
    <property type="entry name" value="GAF domain-like"/>
    <property type="match status" value="1"/>
</dbReference>
<dbReference type="GO" id="GO:0003677">
    <property type="term" value="F:DNA binding"/>
    <property type="evidence" value="ECO:0007669"/>
    <property type="project" value="UniProtKB-KW"/>
</dbReference>
<dbReference type="InterPro" id="IPR027417">
    <property type="entry name" value="P-loop_NTPase"/>
</dbReference>
<feature type="region of interest" description="Disordered" evidence="8">
    <location>
        <begin position="1443"/>
        <end position="1481"/>
    </location>
</feature>
<name>A0A0K1PKI9_9BACT</name>